<dbReference type="AlphaFoldDB" id="A0A0F8ZJV2"/>
<comment type="caution">
    <text evidence="4">The sequence shown here is derived from an EMBL/GenBank/DDBJ whole genome shotgun (WGS) entry which is preliminary data.</text>
</comment>
<evidence type="ECO:0000313" key="4">
    <source>
        <dbReference type="EMBL" id="KKK66689.1"/>
    </source>
</evidence>
<gene>
    <name evidence="4" type="ORF">LCGC14_2961570</name>
</gene>
<sequence>MTEMDNTFEESEQVELEQFEAPSSDPTPRASLSGRPEGIFRGMWASLFYSGRMTGKTVLITTSARREGASTIACGLGLSGSGTAGGARVVLVDFNQWAPALHKILHLSRGPGLGEILTGKQDIASAVQRVNENLDVLAIGSNERRSLAMLRSNAIETLFQQLAEIYDYVLVDSAAANHYPDSQVLSGVL</sequence>
<feature type="region of interest" description="Disordered" evidence="3">
    <location>
        <begin position="1"/>
        <end position="35"/>
    </location>
</feature>
<reference evidence="4" key="1">
    <citation type="journal article" date="2015" name="Nature">
        <title>Complex archaea that bridge the gap between prokaryotes and eukaryotes.</title>
        <authorList>
            <person name="Spang A."/>
            <person name="Saw J.H."/>
            <person name="Jorgensen S.L."/>
            <person name="Zaremba-Niedzwiedzka K."/>
            <person name="Martijn J."/>
            <person name="Lind A.E."/>
            <person name="van Eijk R."/>
            <person name="Schleper C."/>
            <person name="Guy L."/>
            <person name="Ettema T.J."/>
        </authorList>
    </citation>
    <scope>NUCLEOTIDE SEQUENCE</scope>
</reference>
<dbReference type="GO" id="GO:0016887">
    <property type="term" value="F:ATP hydrolysis activity"/>
    <property type="evidence" value="ECO:0007669"/>
    <property type="project" value="TreeGrafter"/>
</dbReference>
<protein>
    <recommendedName>
        <fullName evidence="5">AAA domain-containing protein</fullName>
    </recommendedName>
</protein>
<dbReference type="PANTHER" id="PTHR43384">
    <property type="entry name" value="SEPTUM SITE-DETERMINING PROTEIN MIND HOMOLOG, CHLOROPLASTIC-RELATED"/>
    <property type="match status" value="1"/>
</dbReference>
<keyword evidence="2" id="KW-0067">ATP-binding</keyword>
<dbReference type="GO" id="GO:0005829">
    <property type="term" value="C:cytosol"/>
    <property type="evidence" value="ECO:0007669"/>
    <property type="project" value="TreeGrafter"/>
</dbReference>
<keyword evidence="1" id="KW-0547">Nucleotide-binding</keyword>
<dbReference type="GO" id="GO:0051782">
    <property type="term" value="P:negative regulation of cell division"/>
    <property type="evidence" value="ECO:0007669"/>
    <property type="project" value="TreeGrafter"/>
</dbReference>
<evidence type="ECO:0000256" key="2">
    <source>
        <dbReference type="ARBA" id="ARBA00022840"/>
    </source>
</evidence>
<dbReference type="EMBL" id="LAZR01059964">
    <property type="protein sequence ID" value="KKK66689.1"/>
    <property type="molecule type" value="Genomic_DNA"/>
</dbReference>
<dbReference type="GO" id="GO:0005524">
    <property type="term" value="F:ATP binding"/>
    <property type="evidence" value="ECO:0007669"/>
    <property type="project" value="UniProtKB-KW"/>
</dbReference>
<feature type="non-terminal residue" evidence="4">
    <location>
        <position position="189"/>
    </location>
</feature>
<evidence type="ECO:0008006" key="5">
    <source>
        <dbReference type="Google" id="ProtNLM"/>
    </source>
</evidence>
<proteinExistence type="predicted"/>
<dbReference type="InterPro" id="IPR050625">
    <property type="entry name" value="ParA/MinD_ATPase"/>
</dbReference>
<name>A0A0F8ZJV2_9ZZZZ</name>
<dbReference type="InterPro" id="IPR027417">
    <property type="entry name" value="P-loop_NTPase"/>
</dbReference>
<organism evidence="4">
    <name type="scientific">marine sediment metagenome</name>
    <dbReference type="NCBI Taxonomy" id="412755"/>
    <lineage>
        <taxon>unclassified sequences</taxon>
        <taxon>metagenomes</taxon>
        <taxon>ecological metagenomes</taxon>
    </lineage>
</organism>
<dbReference type="SUPFAM" id="SSF52540">
    <property type="entry name" value="P-loop containing nucleoside triphosphate hydrolases"/>
    <property type="match status" value="1"/>
</dbReference>
<dbReference type="GO" id="GO:0009898">
    <property type="term" value="C:cytoplasmic side of plasma membrane"/>
    <property type="evidence" value="ECO:0007669"/>
    <property type="project" value="TreeGrafter"/>
</dbReference>
<evidence type="ECO:0000256" key="1">
    <source>
        <dbReference type="ARBA" id="ARBA00022741"/>
    </source>
</evidence>
<dbReference type="PANTHER" id="PTHR43384:SF6">
    <property type="entry name" value="SEPTUM SITE-DETERMINING PROTEIN MIND HOMOLOG, CHLOROPLASTIC"/>
    <property type="match status" value="1"/>
</dbReference>
<evidence type="ECO:0000256" key="3">
    <source>
        <dbReference type="SAM" id="MobiDB-lite"/>
    </source>
</evidence>
<dbReference type="Gene3D" id="3.40.50.300">
    <property type="entry name" value="P-loop containing nucleotide triphosphate hydrolases"/>
    <property type="match status" value="1"/>
</dbReference>
<feature type="compositionally biased region" description="Acidic residues" evidence="3">
    <location>
        <begin position="1"/>
        <end position="18"/>
    </location>
</feature>
<accession>A0A0F8ZJV2</accession>